<evidence type="ECO:0000256" key="6">
    <source>
        <dbReference type="ARBA" id="ARBA00023242"/>
    </source>
</evidence>
<evidence type="ECO:0000313" key="10">
    <source>
        <dbReference type="Proteomes" id="UP001213799"/>
    </source>
</evidence>
<keyword evidence="2" id="KW-0862">Zinc</keyword>
<accession>A0AAD6GUG8</accession>
<evidence type="ECO:0000256" key="2">
    <source>
        <dbReference type="ARBA" id="ARBA00022833"/>
    </source>
</evidence>
<dbReference type="PANTHER" id="PTHR47660">
    <property type="entry name" value="TRANSCRIPTION FACTOR WITH C2H2 AND ZN(2)-CYS(6) DNA BINDING DOMAIN (EUROFUNG)-RELATED-RELATED"/>
    <property type="match status" value="1"/>
</dbReference>
<dbReference type="GO" id="GO:0006351">
    <property type="term" value="P:DNA-templated transcription"/>
    <property type="evidence" value="ECO:0007669"/>
    <property type="project" value="InterPro"/>
</dbReference>
<evidence type="ECO:0000313" key="9">
    <source>
        <dbReference type="EMBL" id="KAJ5589170.1"/>
    </source>
</evidence>
<dbReference type="CDD" id="cd00067">
    <property type="entry name" value="GAL4"/>
    <property type="match status" value="1"/>
</dbReference>
<evidence type="ECO:0000256" key="1">
    <source>
        <dbReference type="ARBA" id="ARBA00022723"/>
    </source>
</evidence>
<sequence>MLHLWAKLCEEVRAARSGHLASWLDILNRHVLQHNVPPDGAKRTPLACQTCRRRKTKCDSNYPCSICVNSGEACVREPSSTQNFTPASRSTHKGSLWEENRSIELAEEVDYGGTGTPTIPSVEDTSPMRLDWNTPMDRSASNHVSNTRPTLRNMGPDQDPLRPLTDPLMGMISGIHTAISTPNRTPPLYFSEPPDIMNFPFDAPVGQPSETRDRFVIDEPCEIHMSHLSTFTPSRRFSNTDASMLGMTSHETFTPASSSSGSLQLHEAITSQAQFVTAQIKSIGFENFHQSWPFLHVPTFAPEKQTKLLTSAVVNLSMWMQNANRHHLVPYGINQELTNALMPKITIETLTEKQSADITLPTLQALVVTLTYAILGDAQAPACTLNWAAQWTDIAIFTFRRLGVLDDRWHPEEHLQSADERWVQTEEMKRLVYAVLRIDTYLCIILDRPPTMRYQEIGPPLPVSDNLWRAETRADRTSLHWYEPAGRTKSTFSTLVRDGLESRGFMTGYLRMPHLTLEDNHFSLCAFLSEIWCVSKEAHEEHHRNYRSPELNRTADRAKLWKGYLQDWRVHIENTNKLEDTFFGGCISDYNHFLGLDLTLYHLLSLKLYANMRLLEHSKCCSGCQEANIENVISVWARSPDGRQAVYHAAQLKRVYERESNIYRLNDQRLCNVLGPAGLLNSAIVLCTYSAKASGVHTPGGDSVMPAPADAIELSQSNLVGTLEFDNWISQGGPATVDGVALHHFSVPRFSSWHRDRLETCPVYSSRLSIVPRCGTDYSVLATVTSQGVGMWSKIKKKWTGSDSNAGLFACKANTLPTELRAQLIRV</sequence>
<proteinExistence type="predicted"/>
<feature type="compositionally biased region" description="Polar residues" evidence="7">
    <location>
        <begin position="139"/>
        <end position="150"/>
    </location>
</feature>
<evidence type="ECO:0000259" key="8">
    <source>
        <dbReference type="PROSITE" id="PS50048"/>
    </source>
</evidence>
<keyword evidence="1" id="KW-0479">Metal-binding</keyword>
<dbReference type="GO" id="GO:0008270">
    <property type="term" value="F:zinc ion binding"/>
    <property type="evidence" value="ECO:0007669"/>
    <property type="project" value="InterPro"/>
</dbReference>
<dbReference type="PROSITE" id="PS50048">
    <property type="entry name" value="ZN2_CY6_FUNGAL_2"/>
    <property type="match status" value="1"/>
</dbReference>
<dbReference type="Proteomes" id="UP001213799">
    <property type="component" value="Unassembled WGS sequence"/>
</dbReference>
<feature type="region of interest" description="Disordered" evidence="7">
    <location>
        <begin position="132"/>
        <end position="160"/>
    </location>
</feature>
<dbReference type="Pfam" id="PF00172">
    <property type="entry name" value="Zn_clus"/>
    <property type="match status" value="1"/>
</dbReference>
<evidence type="ECO:0000256" key="3">
    <source>
        <dbReference type="ARBA" id="ARBA00023015"/>
    </source>
</evidence>
<name>A0AAD6GUG8_9EURO</name>
<keyword evidence="3" id="KW-0805">Transcription regulation</keyword>
<reference evidence="9" key="1">
    <citation type="journal article" date="2023" name="IMA Fungus">
        <title>Comparative genomic study of the Penicillium genus elucidates a diverse pangenome and 15 lateral gene transfer events.</title>
        <authorList>
            <person name="Petersen C."/>
            <person name="Sorensen T."/>
            <person name="Nielsen M.R."/>
            <person name="Sondergaard T.E."/>
            <person name="Sorensen J.L."/>
            <person name="Fitzpatrick D.A."/>
            <person name="Frisvad J.C."/>
            <person name="Nielsen K.L."/>
        </authorList>
    </citation>
    <scope>NUCLEOTIDE SEQUENCE</scope>
    <source>
        <strain evidence="9">IBT 12815</strain>
    </source>
</reference>
<dbReference type="GeneID" id="81593144"/>
<dbReference type="InterPro" id="IPR001138">
    <property type="entry name" value="Zn2Cys6_DnaBD"/>
</dbReference>
<organism evidence="9 10">
    <name type="scientific">Penicillium hordei</name>
    <dbReference type="NCBI Taxonomy" id="40994"/>
    <lineage>
        <taxon>Eukaryota</taxon>
        <taxon>Fungi</taxon>
        <taxon>Dikarya</taxon>
        <taxon>Ascomycota</taxon>
        <taxon>Pezizomycotina</taxon>
        <taxon>Eurotiomycetes</taxon>
        <taxon>Eurotiomycetidae</taxon>
        <taxon>Eurotiales</taxon>
        <taxon>Aspergillaceae</taxon>
        <taxon>Penicillium</taxon>
    </lineage>
</organism>
<gene>
    <name evidence="9" type="ORF">N7537_011848</name>
</gene>
<dbReference type="RefSeq" id="XP_056748189.1">
    <property type="nucleotide sequence ID" value="XM_056902902.1"/>
</dbReference>
<dbReference type="PROSITE" id="PS00463">
    <property type="entry name" value="ZN2_CY6_FUNGAL_1"/>
    <property type="match status" value="1"/>
</dbReference>
<comment type="caution">
    <text evidence="9">The sequence shown here is derived from an EMBL/GenBank/DDBJ whole genome shotgun (WGS) entry which is preliminary data.</text>
</comment>
<keyword evidence="5" id="KW-0804">Transcription</keyword>
<dbReference type="EMBL" id="JAQJAE010000006">
    <property type="protein sequence ID" value="KAJ5589170.1"/>
    <property type="molecule type" value="Genomic_DNA"/>
</dbReference>
<evidence type="ECO:0000256" key="4">
    <source>
        <dbReference type="ARBA" id="ARBA00023125"/>
    </source>
</evidence>
<dbReference type="GO" id="GO:0003677">
    <property type="term" value="F:DNA binding"/>
    <property type="evidence" value="ECO:0007669"/>
    <property type="project" value="UniProtKB-KW"/>
</dbReference>
<feature type="domain" description="Zn(2)-C6 fungal-type" evidence="8">
    <location>
        <begin position="47"/>
        <end position="76"/>
    </location>
</feature>
<keyword evidence="4" id="KW-0238">DNA-binding</keyword>
<reference evidence="9" key="2">
    <citation type="submission" date="2023-01" db="EMBL/GenBank/DDBJ databases">
        <authorList>
            <person name="Petersen C."/>
        </authorList>
    </citation>
    <scope>NUCLEOTIDE SEQUENCE</scope>
    <source>
        <strain evidence="9">IBT 12815</strain>
    </source>
</reference>
<keyword evidence="6" id="KW-0539">Nucleus</keyword>
<evidence type="ECO:0000256" key="5">
    <source>
        <dbReference type="ARBA" id="ARBA00023163"/>
    </source>
</evidence>
<dbReference type="GO" id="GO:0000981">
    <property type="term" value="F:DNA-binding transcription factor activity, RNA polymerase II-specific"/>
    <property type="evidence" value="ECO:0007669"/>
    <property type="project" value="InterPro"/>
</dbReference>
<dbReference type="SMART" id="SM00066">
    <property type="entry name" value="GAL4"/>
    <property type="match status" value="1"/>
</dbReference>
<dbReference type="Gene3D" id="4.10.240.10">
    <property type="entry name" value="Zn(2)-C6 fungal-type DNA-binding domain"/>
    <property type="match status" value="1"/>
</dbReference>
<dbReference type="CDD" id="cd12148">
    <property type="entry name" value="fungal_TF_MHR"/>
    <property type="match status" value="1"/>
</dbReference>
<evidence type="ECO:0000256" key="7">
    <source>
        <dbReference type="SAM" id="MobiDB-lite"/>
    </source>
</evidence>
<dbReference type="AlphaFoldDB" id="A0AAD6GUG8"/>
<keyword evidence="10" id="KW-1185">Reference proteome</keyword>
<dbReference type="InterPro" id="IPR036864">
    <property type="entry name" value="Zn2-C6_fun-type_DNA-bd_sf"/>
</dbReference>
<dbReference type="Pfam" id="PF04082">
    <property type="entry name" value="Fungal_trans"/>
    <property type="match status" value="1"/>
</dbReference>
<dbReference type="SUPFAM" id="SSF57701">
    <property type="entry name" value="Zn2/Cys6 DNA-binding domain"/>
    <property type="match status" value="1"/>
</dbReference>
<protein>
    <recommendedName>
        <fullName evidence="8">Zn(2)-C6 fungal-type domain-containing protein</fullName>
    </recommendedName>
</protein>
<dbReference type="InterPro" id="IPR007219">
    <property type="entry name" value="XnlR_reg_dom"/>
</dbReference>